<evidence type="ECO:0000259" key="10">
    <source>
        <dbReference type="Pfam" id="PF00720"/>
    </source>
</evidence>
<dbReference type="InterPro" id="IPR000691">
    <property type="entry name" value="Prot_inh_I16_SSI"/>
</dbReference>
<keyword evidence="9" id="KW-0732">Signal</keyword>
<dbReference type="GO" id="GO:0005576">
    <property type="term" value="C:extracellular region"/>
    <property type="evidence" value="ECO:0007669"/>
    <property type="project" value="UniProtKB-SubCell"/>
</dbReference>
<evidence type="ECO:0000256" key="8">
    <source>
        <dbReference type="RuleBase" id="RU003471"/>
    </source>
</evidence>
<comment type="subcellular location">
    <subcellularLocation>
        <location evidence="1">Secreted</location>
    </subcellularLocation>
</comment>
<dbReference type="Pfam" id="PF00720">
    <property type="entry name" value="SSI"/>
    <property type="match status" value="1"/>
</dbReference>
<protein>
    <submittedName>
        <fullName evidence="11">Subtilisin inhibitor-like</fullName>
    </submittedName>
</protein>
<evidence type="ECO:0000256" key="3">
    <source>
        <dbReference type="ARBA" id="ARBA00011738"/>
    </source>
</evidence>
<dbReference type="AlphaFoldDB" id="A0A495W9N0"/>
<feature type="domain" description="Subtilisin inhibitor" evidence="10">
    <location>
        <begin position="28"/>
        <end position="103"/>
    </location>
</feature>
<gene>
    <name evidence="11" type="ORF">C8E97_6123</name>
</gene>
<dbReference type="InterPro" id="IPR036819">
    <property type="entry name" value="Subtilisin_inhibitor-like_sf"/>
</dbReference>
<evidence type="ECO:0000256" key="7">
    <source>
        <dbReference type="ARBA" id="ARBA00023157"/>
    </source>
</evidence>
<evidence type="ECO:0000256" key="1">
    <source>
        <dbReference type="ARBA" id="ARBA00004613"/>
    </source>
</evidence>
<dbReference type="InterPro" id="IPR023549">
    <property type="entry name" value="Subtilisin_inhibitor"/>
</dbReference>
<keyword evidence="5 8" id="KW-0646">Protease inhibitor</keyword>
<evidence type="ECO:0000256" key="2">
    <source>
        <dbReference type="ARBA" id="ARBA00010472"/>
    </source>
</evidence>
<comment type="similarity">
    <text evidence="2 8">Belongs to the protease inhibitor I16 (SSI) family.</text>
</comment>
<name>A0A495W9N0_9PSEU</name>
<evidence type="ECO:0000256" key="5">
    <source>
        <dbReference type="ARBA" id="ARBA00022690"/>
    </source>
</evidence>
<dbReference type="Proteomes" id="UP000282084">
    <property type="component" value="Unassembled WGS sequence"/>
</dbReference>
<dbReference type="PRINTS" id="PR00294">
    <property type="entry name" value="SSBTLNINHBTR"/>
</dbReference>
<dbReference type="OrthoDB" id="4567948at2"/>
<evidence type="ECO:0000256" key="4">
    <source>
        <dbReference type="ARBA" id="ARBA00022525"/>
    </source>
</evidence>
<feature type="signal peptide" evidence="9">
    <location>
        <begin position="1"/>
        <end position="18"/>
    </location>
</feature>
<comment type="subunit">
    <text evidence="3">Homodimer.</text>
</comment>
<keyword evidence="4" id="KW-0964">Secreted</keyword>
<keyword evidence="12" id="KW-1185">Reference proteome</keyword>
<dbReference type="InterPro" id="IPR020054">
    <property type="entry name" value="Prot_inh_SSI_I16_CS"/>
</dbReference>
<organism evidence="11 12">
    <name type="scientific">Saccharothrix australiensis</name>
    <dbReference type="NCBI Taxonomy" id="2072"/>
    <lineage>
        <taxon>Bacteria</taxon>
        <taxon>Bacillati</taxon>
        <taxon>Actinomycetota</taxon>
        <taxon>Actinomycetes</taxon>
        <taxon>Pseudonocardiales</taxon>
        <taxon>Pseudonocardiaceae</taxon>
        <taxon>Saccharothrix</taxon>
    </lineage>
</organism>
<sequence>MATLPLLAALAAFLPAVGAPDSSFLLTAQHRESTRTITLTCGPAGGTHPRAEQACEALGGVDGEIAGMAQQSVVCTLEYDPVTVEATGLWHGRERRFTATFPNRCAMRAETGPVFDF</sequence>
<dbReference type="SUPFAM" id="SSF55399">
    <property type="entry name" value="Subtilisin inhibitor"/>
    <property type="match status" value="1"/>
</dbReference>
<dbReference type="PROSITE" id="PS00999">
    <property type="entry name" value="SSI"/>
    <property type="match status" value="1"/>
</dbReference>
<keyword evidence="6 8" id="KW-0722">Serine protease inhibitor</keyword>
<evidence type="ECO:0000313" key="11">
    <source>
        <dbReference type="EMBL" id="RKT57403.1"/>
    </source>
</evidence>
<proteinExistence type="inferred from homology"/>
<evidence type="ECO:0000256" key="9">
    <source>
        <dbReference type="SAM" id="SignalP"/>
    </source>
</evidence>
<dbReference type="EMBL" id="RBXO01000001">
    <property type="protein sequence ID" value="RKT57403.1"/>
    <property type="molecule type" value="Genomic_DNA"/>
</dbReference>
<dbReference type="Gene3D" id="3.30.350.10">
    <property type="entry name" value="Subtilisin inhibitor-like"/>
    <property type="match status" value="1"/>
</dbReference>
<comment type="caution">
    <text evidence="11">The sequence shown here is derived from an EMBL/GenBank/DDBJ whole genome shotgun (WGS) entry which is preliminary data.</text>
</comment>
<evidence type="ECO:0000256" key="6">
    <source>
        <dbReference type="ARBA" id="ARBA00022900"/>
    </source>
</evidence>
<dbReference type="RefSeq" id="WP_121009076.1">
    <property type="nucleotide sequence ID" value="NZ_RBXO01000001.1"/>
</dbReference>
<evidence type="ECO:0000313" key="12">
    <source>
        <dbReference type="Proteomes" id="UP000282084"/>
    </source>
</evidence>
<accession>A0A495W9N0</accession>
<reference evidence="11 12" key="1">
    <citation type="submission" date="2018-10" db="EMBL/GenBank/DDBJ databases">
        <title>Sequencing the genomes of 1000 actinobacteria strains.</title>
        <authorList>
            <person name="Klenk H.-P."/>
        </authorList>
    </citation>
    <scope>NUCLEOTIDE SEQUENCE [LARGE SCALE GENOMIC DNA]</scope>
    <source>
        <strain evidence="11 12">DSM 43800</strain>
    </source>
</reference>
<dbReference type="GO" id="GO:0004867">
    <property type="term" value="F:serine-type endopeptidase inhibitor activity"/>
    <property type="evidence" value="ECO:0007669"/>
    <property type="project" value="UniProtKB-KW"/>
</dbReference>
<keyword evidence="7" id="KW-1015">Disulfide bond</keyword>
<feature type="chain" id="PRO_5038939420" evidence="9">
    <location>
        <begin position="19"/>
        <end position="117"/>
    </location>
</feature>